<feature type="domain" description="Arabinosyltransferas concanavalin like" evidence="14">
    <location>
        <begin position="49"/>
        <end position="211"/>
    </location>
</feature>
<keyword evidence="6" id="KW-0808">Transferase</keyword>
<evidence type="ECO:0000256" key="11">
    <source>
        <dbReference type="SAM" id="Phobius"/>
    </source>
</evidence>
<feature type="transmembrane region" description="Helical" evidence="11">
    <location>
        <begin position="462"/>
        <end position="479"/>
    </location>
</feature>
<feature type="transmembrane region" description="Helical" evidence="11">
    <location>
        <begin position="652"/>
        <end position="673"/>
    </location>
</feature>
<accession>A0ABV4BWX8</accession>
<reference evidence="15 16" key="1">
    <citation type="submission" date="2024-08" db="EMBL/GenBank/DDBJ databases">
        <title>Mycobacterium servetensis sp. nov., a novel rapid-growing mycobacterial species recovered from a human patient in Zaragoza, Spain.</title>
        <authorList>
            <person name="Tristancho-Baro A.I."/>
            <person name="Buenestado-Serrano S."/>
            <person name="Garcia De Viedma D."/>
            <person name="Milagro-Beamonte A."/>
            <person name="Burillo N."/>
            <person name="Sanz S."/>
            <person name="Lopez-Calleja A.I."/>
            <person name="Penas-Utrilla D."/>
            <person name="Guardingo M."/>
            <person name="Garcia M.J."/>
            <person name="Vinuelas-Bayon J."/>
        </authorList>
    </citation>
    <scope>NUCLEOTIDE SEQUENCE [LARGE SCALE GENOMIC DNA]</scope>
    <source>
        <strain evidence="16">HUMS_12744610</strain>
    </source>
</reference>
<feature type="transmembrane region" description="Helical" evidence="11">
    <location>
        <begin position="554"/>
        <end position="571"/>
    </location>
</feature>
<protein>
    <submittedName>
        <fullName evidence="15">Arabinosyltransferase domain-containing protein</fullName>
    </submittedName>
</protein>
<feature type="transmembrane region" description="Helical" evidence="11">
    <location>
        <begin position="260"/>
        <end position="277"/>
    </location>
</feature>
<dbReference type="RefSeq" id="WP_369736382.1">
    <property type="nucleotide sequence ID" value="NZ_JBGEDP010000001.1"/>
</dbReference>
<sequence>MSVINSERRGATASPANRQDVRVTRWVATIAGLIGFVLSVATPLLPVVQTTAMLNWPQNGQLGSVTAPLISLTPVDVTASVPCPVVGALPPDGGVVLSTAPKKGKDAALDALFVVAGKQRVDVTDRNVVIASAPRDQVAGPGGAPGCSSIEITSTLAGTFATFVGLTDPAGRPLSGGFPDPNLRPQIVGVFSDLSGPAPPGLRLSATVDTRFSTTPTTLKLTAMVLAVVATVVALIALWRLDQLGGRRMHRLIPTRWRKFTLIDATVIFGFLLWHVIGANSSDDGYILGMARVADHAGYMSNYFRWFGSPEDPFGWYYNLLALMTHVSDGSLWMRLPDLVAGLVCWLLLSREVLPRLGPAVTGSTAANWAAGLVLLTAWMPFNNGLRPEPIIALGSLITYVLIERSMCASRVTPAALAVVTAAFTLGVQPTGLIAVAALVAGGRPIVRIMVKRHRVVGTWPLVAPLLAAGFVILTVVFADQTLSTVLEATRIRTDIGPSQAWYTENLRYYYLFLPTVDGSLSRRFGFFITALCLFTAVFIMLRRKRVPGVARGPAWRLMGVIFGTMFFLMFTPTKWVHHFGLFAAVGAAMAALTTVLVSHQVLRWSRNRMAFTAAVLFVLALCFATTNGWWYVSSYGVPFNNIMPRLGGISVSAMIFAVFAVAALWAVWLHFAPRDRGEGRLARAATAAPVPIAAGFMALVFVASMVAGIVRQYPTYSNGWDNLREFSGGCALADDVLVEPDSNAGFMTPLPGDYGPLGPLGGVHPTGFTPNGVPERTLAEAVRETAVPQPGTDYDWYGPTKLASPGINGSMLPLPYGLDPDRVPLAGSYTTGAQRQSRLTSAWYRLPRPDDGHPLVVVTAAGRITGTSILHGYTAGQTVVLEYGSPGSGGEPVAAGRLTPYDLYGEQPKVWRNLRFARSQIPADAVAVRVVAEDLSLTPEDWIAVTPPRVPELRSVQEYVGSSQPVLMDWAVGLAFPCQHPMLHVNGVTEIPKFRITPDYNAKKQDTDTWEDGVNGGLLGITDLLLRAHVMSTYLSHDWGRDWGSLRKFDTIAEARPAQLDLGTATRSGWWSPGPIRIKP</sequence>
<feature type="transmembrane region" description="Helical" evidence="11">
    <location>
        <begin position="685"/>
        <end position="711"/>
    </location>
</feature>
<dbReference type="EMBL" id="JBGEDP010000001">
    <property type="protein sequence ID" value="MEY8013721.1"/>
    <property type="molecule type" value="Genomic_DNA"/>
</dbReference>
<evidence type="ECO:0000256" key="6">
    <source>
        <dbReference type="ARBA" id="ARBA00022679"/>
    </source>
</evidence>
<evidence type="ECO:0000256" key="1">
    <source>
        <dbReference type="ARBA" id="ARBA00003001"/>
    </source>
</evidence>
<evidence type="ECO:0000259" key="12">
    <source>
        <dbReference type="Pfam" id="PF04602"/>
    </source>
</evidence>
<dbReference type="InterPro" id="IPR042486">
    <property type="entry name" value="Arabino_trans_C_2"/>
</dbReference>
<evidence type="ECO:0000256" key="10">
    <source>
        <dbReference type="ARBA" id="ARBA00023316"/>
    </source>
</evidence>
<evidence type="ECO:0000259" key="14">
    <source>
        <dbReference type="Pfam" id="PF17689"/>
    </source>
</evidence>
<keyword evidence="10" id="KW-0961">Cell wall biogenesis/degradation</keyword>
<dbReference type="Gene3D" id="3.40.190.160">
    <property type="match status" value="1"/>
</dbReference>
<comment type="caution">
    <text evidence="15">The sequence shown here is derived from an EMBL/GenBank/DDBJ whole genome shotgun (WGS) entry which is preliminary data.</text>
</comment>
<feature type="transmembrane region" description="Helical" evidence="11">
    <location>
        <begin position="610"/>
        <end position="632"/>
    </location>
</feature>
<keyword evidence="9 11" id="KW-0472">Membrane</keyword>
<evidence type="ECO:0000313" key="15">
    <source>
        <dbReference type="EMBL" id="MEY8013721.1"/>
    </source>
</evidence>
<dbReference type="Gene3D" id="2.60.120.610">
    <property type="entry name" value="arabinofuranosyltransferase like domain"/>
    <property type="match status" value="1"/>
</dbReference>
<evidence type="ECO:0000256" key="3">
    <source>
        <dbReference type="ARBA" id="ARBA00008195"/>
    </source>
</evidence>
<dbReference type="InterPro" id="IPR040920">
    <property type="entry name" value="Arabino_trans_N"/>
</dbReference>
<proteinExistence type="inferred from homology"/>
<dbReference type="InterPro" id="IPR027451">
    <property type="entry name" value="EmbABC_dom1"/>
</dbReference>
<evidence type="ECO:0000256" key="9">
    <source>
        <dbReference type="ARBA" id="ARBA00023136"/>
    </source>
</evidence>
<feature type="domain" description="Arabinofuranosyltransferase central" evidence="12">
    <location>
        <begin position="215"/>
        <end position="672"/>
    </location>
</feature>
<evidence type="ECO:0000256" key="2">
    <source>
        <dbReference type="ARBA" id="ARBA00004651"/>
    </source>
</evidence>
<evidence type="ECO:0000256" key="5">
    <source>
        <dbReference type="ARBA" id="ARBA00022676"/>
    </source>
</evidence>
<dbReference type="Gene3D" id="2.60.120.940">
    <property type="entry name" value="EmbC, C-terminal domain, subdomain 2"/>
    <property type="match status" value="1"/>
</dbReference>
<feature type="transmembrane region" description="Helical" evidence="11">
    <location>
        <begin position="332"/>
        <end position="349"/>
    </location>
</feature>
<evidence type="ECO:0000313" key="16">
    <source>
        <dbReference type="Proteomes" id="UP001564760"/>
    </source>
</evidence>
<keyword evidence="5" id="KW-0328">Glycosyltransferase</keyword>
<organism evidence="15 16">
    <name type="scientific">Mycobacterium servetii</name>
    <dbReference type="NCBI Taxonomy" id="3237418"/>
    <lineage>
        <taxon>Bacteria</taxon>
        <taxon>Bacillati</taxon>
        <taxon>Actinomycetota</taxon>
        <taxon>Actinomycetes</taxon>
        <taxon>Mycobacteriales</taxon>
        <taxon>Mycobacteriaceae</taxon>
        <taxon>Mycobacterium</taxon>
    </lineage>
</organism>
<feature type="transmembrane region" description="Helical" evidence="11">
    <location>
        <begin position="361"/>
        <end position="380"/>
    </location>
</feature>
<dbReference type="InterPro" id="IPR032731">
    <property type="entry name" value="Arabino_trans_C"/>
</dbReference>
<keyword evidence="16" id="KW-1185">Reference proteome</keyword>
<dbReference type="Pfam" id="PF17689">
    <property type="entry name" value="Arabino_trans_N"/>
    <property type="match status" value="1"/>
</dbReference>
<dbReference type="Proteomes" id="UP001564760">
    <property type="component" value="Unassembled WGS sequence"/>
</dbReference>
<keyword evidence="7 11" id="KW-0812">Transmembrane</keyword>
<keyword evidence="8 11" id="KW-1133">Transmembrane helix</keyword>
<dbReference type="Pfam" id="PF04602">
    <property type="entry name" value="Arabinose_trans"/>
    <property type="match status" value="1"/>
</dbReference>
<feature type="transmembrane region" description="Helical" evidence="11">
    <location>
        <begin position="577"/>
        <end position="598"/>
    </location>
</feature>
<comment type="function">
    <text evidence="1">Arabinosyl transferase responsible for the polymerization of arabinose into the arabinan of arabinogalactan.</text>
</comment>
<evidence type="ECO:0000259" key="13">
    <source>
        <dbReference type="Pfam" id="PF14896"/>
    </source>
</evidence>
<name>A0ABV4BWX8_9MYCO</name>
<evidence type="ECO:0000256" key="7">
    <source>
        <dbReference type="ARBA" id="ARBA00022692"/>
    </source>
</evidence>
<dbReference type="InterPro" id="IPR007680">
    <property type="entry name" value="Arabino_trans_central"/>
</dbReference>
<comment type="similarity">
    <text evidence="3">Belongs to the emb family.</text>
</comment>
<evidence type="ECO:0000256" key="8">
    <source>
        <dbReference type="ARBA" id="ARBA00022989"/>
    </source>
</evidence>
<gene>
    <name evidence="15" type="ORF">AB8998_00930</name>
</gene>
<feature type="transmembrane region" description="Helical" evidence="11">
    <location>
        <begin position="415"/>
        <end position="441"/>
    </location>
</feature>
<evidence type="ECO:0000256" key="4">
    <source>
        <dbReference type="ARBA" id="ARBA00022475"/>
    </source>
</evidence>
<feature type="transmembrane region" description="Helical" evidence="11">
    <location>
        <begin position="525"/>
        <end position="542"/>
    </location>
</feature>
<feature type="domain" description="Arabinosyltransferase C-terminal" evidence="13">
    <location>
        <begin position="703"/>
        <end position="1078"/>
    </location>
</feature>
<dbReference type="Pfam" id="PF14896">
    <property type="entry name" value="Arabino_trans_C"/>
    <property type="match status" value="1"/>
</dbReference>
<feature type="transmembrane region" description="Helical" evidence="11">
    <location>
        <begin position="26"/>
        <end position="45"/>
    </location>
</feature>
<feature type="transmembrane region" description="Helical" evidence="11">
    <location>
        <begin position="221"/>
        <end position="239"/>
    </location>
</feature>
<comment type="subcellular location">
    <subcellularLocation>
        <location evidence="2">Cell membrane</location>
        <topology evidence="2">Multi-pass membrane protein</topology>
    </subcellularLocation>
</comment>
<keyword evidence="4" id="KW-1003">Cell membrane</keyword>